<reference evidence="12" key="2">
    <citation type="journal article" date="2021" name="PeerJ">
        <title>Extensive microbial diversity within the chicken gut microbiome revealed by metagenomics and culture.</title>
        <authorList>
            <person name="Gilroy R."/>
            <person name="Ravi A."/>
            <person name="Getino M."/>
            <person name="Pursley I."/>
            <person name="Horton D.L."/>
            <person name="Alikhan N.F."/>
            <person name="Baker D."/>
            <person name="Gharbi K."/>
            <person name="Hall N."/>
            <person name="Watson M."/>
            <person name="Adriaenssens E.M."/>
            <person name="Foster-Nyarko E."/>
            <person name="Jarju S."/>
            <person name="Secka A."/>
            <person name="Antonio M."/>
            <person name="Oren A."/>
            <person name="Chaudhuri R.R."/>
            <person name="La Ragione R."/>
            <person name="Hildebrand F."/>
            <person name="Pallen M.J."/>
        </authorList>
    </citation>
    <scope>NUCLEOTIDE SEQUENCE</scope>
    <source>
        <strain evidence="12">2889</strain>
    </source>
</reference>
<evidence type="ECO:0000256" key="9">
    <source>
        <dbReference type="PIRNR" id="PIRNR003128"/>
    </source>
</evidence>
<name>A0A9D9H0Q5_9BACT</name>
<dbReference type="Pfam" id="PF02463">
    <property type="entry name" value="SMC_N"/>
    <property type="match status" value="1"/>
</dbReference>
<dbReference type="InterPro" id="IPR027417">
    <property type="entry name" value="P-loop_NTPase"/>
</dbReference>
<evidence type="ECO:0000256" key="3">
    <source>
        <dbReference type="ARBA" id="ARBA00021315"/>
    </source>
</evidence>
<comment type="similarity">
    <text evidence="2 9">Belongs to the RecN family.</text>
</comment>
<dbReference type="SUPFAM" id="SSF52540">
    <property type="entry name" value="P-loop containing nucleoside triphosphate hydrolases"/>
    <property type="match status" value="2"/>
</dbReference>
<dbReference type="GO" id="GO:0043590">
    <property type="term" value="C:bacterial nucleoid"/>
    <property type="evidence" value="ECO:0007669"/>
    <property type="project" value="TreeGrafter"/>
</dbReference>
<evidence type="ECO:0000256" key="4">
    <source>
        <dbReference type="ARBA" id="ARBA00022741"/>
    </source>
</evidence>
<comment type="function">
    <text evidence="1 9">May be involved in recombinational repair of damaged DNA.</text>
</comment>
<reference evidence="12" key="1">
    <citation type="submission" date="2020-10" db="EMBL/GenBank/DDBJ databases">
        <authorList>
            <person name="Gilroy R."/>
        </authorList>
    </citation>
    <scope>NUCLEOTIDE SEQUENCE</scope>
    <source>
        <strain evidence="12">2889</strain>
    </source>
</reference>
<keyword evidence="10" id="KW-0175">Coiled coil</keyword>
<dbReference type="Gene3D" id="3.40.50.300">
    <property type="entry name" value="P-loop containing nucleotide triphosphate hydrolases"/>
    <property type="match status" value="2"/>
</dbReference>
<dbReference type="PIRSF" id="PIRSF003128">
    <property type="entry name" value="RecN"/>
    <property type="match status" value="1"/>
</dbReference>
<dbReference type="PANTHER" id="PTHR11059:SF0">
    <property type="entry name" value="DNA REPAIR PROTEIN RECN"/>
    <property type="match status" value="1"/>
</dbReference>
<evidence type="ECO:0000313" key="13">
    <source>
        <dbReference type="Proteomes" id="UP000823612"/>
    </source>
</evidence>
<dbReference type="EMBL" id="JADIMZ010000028">
    <property type="protein sequence ID" value="MBO8432051.1"/>
    <property type="molecule type" value="Genomic_DNA"/>
</dbReference>
<dbReference type="AlphaFoldDB" id="A0A9D9H0Q5"/>
<evidence type="ECO:0000256" key="10">
    <source>
        <dbReference type="SAM" id="Coils"/>
    </source>
</evidence>
<dbReference type="Proteomes" id="UP000823612">
    <property type="component" value="Unassembled WGS sequence"/>
</dbReference>
<dbReference type="GO" id="GO:0009432">
    <property type="term" value="P:SOS response"/>
    <property type="evidence" value="ECO:0007669"/>
    <property type="project" value="TreeGrafter"/>
</dbReference>
<dbReference type="InterPro" id="IPR003395">
    <property type="entry name" value="RecF/RecN/SMC_N"/>
</dbReference>
<keyword evidence="4" id="KW-0547">Nucleotide-binding</keyword>
<accession>A0A9D9H0Q5</accession>
<evidence type="ECO:0000256" key="7">
    <source>
        <dbReference type="ARBA" id="ARBA00023204"/>
    </source>
</evidence>
<sequence length="570" mass="63915">MLQHLSIENYALIRSLDADFAEGFCVITGETGAGKSILLGALGLVLGQRADSGILFDKNRKCIIEAHFDVKGLDLSRFTGRMDSAGDRERELEESETDSAVFDLEDNELILRREVLPSGKSRAFVNDTPVNLSILKELSAVLIDIHSQHQTLTLNTSAFQLKLLDSYLQDSTIIKRYQAVYEDYVLFRQKVENMEGNLAQWQQEQDYWRFLLDELDKFSPKAGEQEEMEQVLERLSHEELLKETLSETVMALNGDECSLRSRLESVVRGLKKISSYHKGVSESMGRWNSLVVELSDLSSDIERWAEEDETDPAMKERYEERLDELYRLERKHHVDDVEGLISLQQELGRKLGRVEESSDALAAAKKELEDLEIRLESLAEEWHEARAASAHALENAIVEALGRLGMGQSRLEILLEKTGRFSLSGYDKVQFLFSANVGTAPKEISKVASGGELSRLMLAIKSVIHQGNLLGTIIFDEIDTGVSGQIAGKVAAMMKEMGTCMQVIAITHLPQIAAAARTHFFVYKSVENGVSESRMRRLDEQEHVRCIAGMLSNDKVTDAAMKAARELIKG</sequence>
<evidence type="ECO:0000256" key="8">
    <source>
        <dbReference type="ARBA" id="ARBA00033408"/>
    </source>
</evidence>
<evidence type="ECO:0000259" key="11">
    <source>
        <dbReference type="Pfam" id="PF02463"/>
    </source>
</evidence>
<feature type="domain" description="RecF/RecN/SMC N-terminal" evidence="11">
    <location>
        <begin position="2"/>
        <end position="529"/>
    </location>
</feature>
<dbReference type="GO" id="GO:0006281">
    <property type="term" value="P:DNA repair"/>
    <property type="evidence" value="ECO:0007669"/>
    <property type="project" value="UniProtKB-KW"/>
</dbReference>
<evidence type="ECO:0000256" key="6">
    <source>
        <dbReference type="ARBA" id="ARBA00022840"/>
    </source>
</evidence>
<protein>
    <recommendedName>
        <fullName evidence="3 9">DNA repair protein RecN</fullName>
    </recommendedName>
    <alternativeName>
        <fullName evidence="8 9">Recombination protein N</fullName>
    </alternativeName>
</protein>
<evidence type="ECO:0000256" key="5">
    <source>
        <dbReference type="ARBA" id="ARBA00022763"/>
    </source>
</evidence>
<organism evidence="12 13">
    <name type="scientific">Candidatus Pullibacteroides excrementavium</name>
    <dbReference type="NCBI Taxonomy" id="2840905"/>
    <lineage>
        <taxon>Bacteria</taxon>
        <taxon>Pseudomonadati</taxon>
        <taxon>Bacteroidota</taxon>
        <taxon>Bacteroidia</taxon>
        <taxon>Bacteroidales</taxon>
        <taxon>Candidatus Pullibacteroides</taxon>
    </lineage>
</organism>
<gene>
    <name evidence="12" type="primary">recN</name>
    <name evidence="12" type="ORF">IAB08_01995</name>
</gene>
<proteinExistence type="inferred from homology"/>
<dbReference type="InterPro" id="IPR004604">
    <property type="entry name" value="DNA_recomb/repair_RecN"/>
</dbReference>
<keyword evidence="6" id="KW-0067">ATP-binding</keyword>
<feature type="coiled-coil region" evidence="10">
    <location>
        <begin position="354"/>
        <end position="388"/>
    </location>
</feature>
<dbReference type="PANTHER" id="PTHR11059">
    <property type="entry name" value="DNA REPAIR PROTEIN RECN"/>
    <property type="match status" value="1"/>
</dbReference>
<dbReference type="NCBIfam" id="TIGR00634">
    <property type="entry name" value="recN"/>
    <property type="match status" value="1"/>
</dbReference>
<evidence type="ECO:0000256" key="1">
    <source>
        <dbReference type="ARBA" id="ARBA00003618"/>
    </source>
</evidence>
<keyword evidence="5 9" id="KW-0227">DNA damage</keyword>
<dbReference type="GO" id="GO:0006310">
    <property type="term" value="P:DNA recombination"/>
    <property type="evidence" value="ECO:0007669"/>
    <property type="project" value="InterPro"/>
</dbReference>
<dbReference type="GO" id="GO:0005524">
    <property type="term" value="F:ATP binding"/>
    <property type="evidence" value="ECO:0007669"/>
    <property type="project" value="UniProtKB-KW"/>
</dbReference>
<comment type="caution">
    <text evidence="12">The sequence shown here is derived from an EMBL/GenBank/DDBJ whole genome shotgun (WGS) entry which is preliminary data.</text>
</comment>
<dbReference type="CDD" id="cd03241">
    <property type="entry name" value="ABC_RecN"/>
    <property type="match status" value="1"/>
</dbReference>
<evidence type="ECO:0000256" key="2">
    <source>
        <dbReference type="ARBA" id="ARBA00009441"/>
    </source>
</evidence>
<evidence type="ECO:0000313" key="12">
    <source>
        <dbReference type="EMBL" id="MBO8432051.1"/>
    </source>
</evidence>
<keyword evidence="7 9" id="KW-0234">DNA repair</keyword>